<dbReference type="KEGG" id="pseo:OM33_03365"/>
<dbReference type="HOGENOM" id="CLU_103526_3_0_6"/>
<feature type="region of interest" description="Disordered" evidence="6">
    <location>
        <begin position="1"/>
        <end position="28"/>
    </location>
</feature>
<protein>
    <submittedName>
        <fullName evidence="7">Globin</fullName>
    </submittedName>
</protein>
<dbReference type="Pfam" id="PF01152">
    <property type="entry name" value="Bac_globin"/>
    <property type="match status" value="1"/>
</dbReference>
<keyword evidence="8" id="KW-1185">Reference proteome</keyword>
<keyword evidence="2" id="KW-0349">Heme</keyword>
<dbReference type="eggNOG" id="COG2346">
    <property type="taxonomic scope" value="Bacteria"/>
</dbReference>
<gene>
    <name evidence="7" type="ORF">OM33_03365</name>
</gene>
<comment type="similarity">
    <text evidence="5">Belongs to the truncated hemoglobin family. Group II subfamily.</text>
</comment>
<dbReference type="STRING" id="1348114.OM33_03365"/>
<dbReference type="Gene3D" id="1.10.490.10">
    <property type="entry name" value="Globins"/>
    <property type="match status" value="1"/>
</dbReference>
<name>A0A0A7EE60_9GAMM</name>
<keyword evidence="1" id="KW-0813">Transport</keyword>
<keyword evidence="3" id="KW-0479">Metal-binding</keyword>
<dbReference type="Proteomes" id="UP000030341">
    <property type="component" value="Chromosome 1"/>
</dbReference>
<dbReference type="InterPro" id="IPR044203">
    <property type="entry name" value="GlbO/GLB3-like"/>
</dbReference>
<dbReference type="PANTHER" id="PTHR47366:SF1">
    <property type="entry name" value="TWO-ON-TWO HEMOGLOBIN-3"/>
    <property type="match status" value="1"/>
</dbReference>
<dbReference type="InterPro" id="IPR009050">
    <property type="entry name" value="Globin-like_sf"/>
</dbReference>
<organism evidence="7 8">
    <name type="scientific">Pseudoalteromonas piratica</name>
    <dbReference type="NCBI Taxonomy" id="1348114"/>
    <lineage>
        <taxon>Bacteria</taxon>
        <taxon>Pseudomonadati</taxon>
        <taxon>Pseudomonadota</taxon>
        <taxon>Gammaproteobacteria</taxon>
        <taxon>Alteromonadales</taxon>
        <taxon>Pseudoalteromonadaceae</taxon>
        <taxon>Pseudoalteromonas</taxon>
    </lineage>
</organism>
<evidence type="ECO:0000256" key="4">
    <source>
        <dbReference type="ARBA" id="ARBA00023004"/>
    </source>
</evidence>
<dbReference type="AlphaFoldDB" id="A0A0A7EE60"/>
<dbReference type="GO" id="GO:0020037">
    <property type="term" value="F:heme binding"/>
    <property type="evidence" value="ECO:0007669"/>
    <property type="project" value="InterPro"/>
</dbReference>
<evidence type="ECO:0000313" key="8">
    <source>
        <dbReference type="Proteomes" id="UP000030341"/>
    </source>
</evidence>
<dbReference type="PANTHER" id="PTHR47366">
    <property type="entry name" value="TWO-ON-TWO HEMOGLOBIN-3"/>
    <property type="match status" value="1"/>
</dbReference>
<proteinExistence type="inferred from homology"/>
<sequence length="150" mass="17557">MKQILRRMFGTTQTQNEPHQSPSPETTPYMLMGGESGARALANRFYNIMAEEEYAKPLYDMHPQPLDRIRQVFFEFLSGWLGGPDLFVEKYGHPMLRKRHMPFPIDQDLRDQWMFCMNKALDIEIDNPVLREGLKQSLAQLATHMINQNN</sequence>
<dbReference type="EMBL" id="CP009888">
    <property type="protein sequence ID" value="AIY64302.1"/>
    <property type="molecule type" value="Genomic_DNA"/>
</dbReference>
<accession>A0A0A7EE60</accession>
<dbReference type="CDD" id="cd14773">
    <property type="entry name" value="TrHb2_PhHbO-like_O"/>
    <property type="match status" value="1"/>
</dbReference>
<evidence type="ECO:0000256" key="1">
    <source>
        <dbReference type="ARBA" id="ARBA00022448"/>
    </source>
</evidence>
<feature type="compositionally biased region" description="Polar residues" evidence="6">
    <location>
        <begin position="10"/>
        <end position="26"/>
    </location>
</feature>
<dbReference type="GO" id="GO:0005344">
    <property type="term" value="F:oxygen carrier activity"/>
    <property type="evidence" value="ECO:0007669"/>
    <property type="project" value="InterPro"/>
</dbReference>
<evidence type="ECO:0000256" key="5">
    <source>
        <dbReference type="ARBA" id="ARBA00034496"/>
    </source>
</evidence>
<keyword evidence="4" id="KW-0408">Iron</keyword>
<evidence type="ECO:0000313" key="7">
    <source>
        <dbReference type="EMBL" id="AIY64302.1"/>
    </source>
</evidence>
<reference evidence="7 8" key="1">
    <citation type="submission" date="2014-11" db="EMBL/GenBank/DDBJ databases">
        <title>Complete Genome Sequence of Pseudoalteromonas sp. Strain OCN003 Isolated from Kaneohe Bay, Oahu, Hawaii.</title>
        <authorList>
            <person name="Beurmann S."/>
            <person name="Videau P."/>
            <person name="Ushijima B."/>
            <person name="Smith A.M."/>
            <person name="Aeby G.S."/>
            <person name="Callahan S.M."/>
            <person name="Belcaid M."/>
        </authorList>
    </citation>
    <scope>NUCLEOTIDE SEQUENCE [LARGE SCALE GENOMIC DNA]</scope>
    <source>
        <strain evidence="7 8">OCN003</strain>
    </source>
</reference>
<dbReference type="InterPro" id="IPR012292">
    <property type="entry name" value="Globin/Proto"/>
</dbReference>
<dbReference type="GO" id="GO:0019825">
    <property type="term" value="F:oxygen binding"/>
    <property type="evidence" value="ECO:0007669"/>
    <property type="project" value="InterPro"/>
</dbReference>
<dbReference type="InterPro" id="IPR001486">
    <property type="entry name" value="Hemoglobin_trunc"/>
</dbReference>
<dbReference type="GO" id="GO:0046872">
    <property type="term" value="F:metal ion binding"/>
    <property type="evidence" value="ECO:0007669"/>
    <property type="project" value="UniProtKB-KW"/>
</dbReference>
<dbReference type="SUPFAM" id="SSF46458">
    <property type="entry name" value="Globin-like"/>
    <property type="match status" value="1"/>
</dbReference>
<evidence type="ECO:0000256" key="6">
    <source>
        <dbReference type="SAM" id="MobiDB-lite"/>
    </source>
</evidence>
<dbReference type="OrthoDB" id="9790913at2"/>
<evidence type="ECO:0000256" key="2">
    <source>
        <dbReference type="ARBA" id="ARBA00022617"/>
    </source>
</evidence>
<evidence type="ECO:0000256" key="3">
    <source>
        <dbReference type="ARBA" id="ARBA00022723"/>
    </source>
</evidence>